<evidence type="ECO:0000313" key="4">
    <source>
        <dbReference type="Proteomes" id="UP000729357"/>
    </source>
</evidence>
<protein>
    <recommendedName>
        <fullName evidence="2">Proteasome activator Blm10 middle HEAT repeats region domain-containing protein</fullName>
    </recommendedName>
</protein>
<dbReference type="GO" id="GO:0005634">
    <property type="term" value="C:nucleus"/>
    <property type="evidence" value="ECO:0007669"/>
    <property type="project" value="TreeGrafter"/>
</dbReference>
<gene>
    <name evidence="3" type="ORF">KCU98_g23229</name>
</gene>
<reference evidence="3" key="1">
    <citation type="journal article" date="2021" name="J Fungi (Basel)">
        <title>Virulence traits and population genomics of the black yeast Aureobasidium melanogenum.</title>
        <authorList>
            <person name="Cernosa A."/>
            <person name="Sun X."/>
            <person name="Gostincar C."/>
            <person name="Fang C."/>
            <person name="Gunde-Cimerman N."/>
            <person name="Song Z."/>
        </authorList>
    </citation>
    <scope>NUCLEOTIDE SEQUENCE</scope>
    <source>
        <strain evidence="3">EXF-9298</strain>
    </source>
</reference>
<dbReference type="GO" id="GO:0016504">
    <property type="term" value="F:peptidase activator activity"/>
    <property type="evidence" value="ECO:0007669"/>
    <property type="project" value="InterPro"/>
</dbReference>
<organism evidence="3 4">
    <name type="scientific">Aureobasidium melanogenum</name>
    <name type="common">Aureobasidium pullulans var. melanogenum</name>
    <dbReference type="NCBI Taxonomy" id="46634"/>
    <lineage>
        <taxon>Eukaryota</taxon>
        <taxon>Fungi</taxon>
        <taxon>Dikarya</taxon>
        <taxon>Ascomycota</taxon>
        <taxon>Pezizomycotina</taxon>
        <taxon>Dothideomycetes</taxon>
        <taxon>Dothideomycetidae</taxon>
        <taxon>Dothideales</taxon>
        <taxon>Saccotheciaceae</taxon>
        <taxon>Aureobasidium</taxon>
    </lineage>
</organism>
<keyword evidence="4" id="KW-1185">Reference proteome</keyword>
<reference evidence="3" key="2">
    <citation type="submission" date="2021-08" db="EMBL/GenBank/DDBJ databases">
        <authorList>
            <person name="Gostincar C."/>
            <person name="Sun X."/>
            <person name="Song Z."/>
            <person name="Gunde-Cimerman N."/>
        </authorList>
    </citation>
    <scope>NUCLEOTIDE SEQUENCE</scope>
    <source>
        <strain evidence="3">EXF-9298</strain>
    </source>
</reference>
<dbReference type="Pfam" id="PF16507">
    <property type="entry name" value="HEAT_PSME4_mid"/>
    <property type="match status" value="1"/>
</dbReference>
<evidence type="ECO:0000256" key="1">
    <source>
        <dbReference type="SAM" id="MobiDB-lite"/>
    </source>
</evidence>
<dbReference type="GO" id="GO:0010499">
    <property type="term" value="P:proteasomal ubiquitin-independent protein catabolic process"/>
    <property type="evidence" value="ECO:0007669"/>
    <property type="project" value="TreeGrafter"/>
</dbReference>
<dbReference type="InterPro" id="IPR035309">
    <property type="entry name" value="PSME4"/>
</dbReference>
<comment type="caution">
    <text evidence="3">The sequence shown here is derived from an EMBL/GenBank/DDBJ whole genome shotgun (WGS) entry which is preliminary data.</text>
</comment>
<dbReference type="AlphaFoldDB" id="A0A9P8F054"/>
<dbReference type="GO" id="GO:0005829">
    <property type="term" value="C:cytosol"/>
    <property type="evidence" value="ECO:0007669"/>
    <property type="project" value="TreeGrafter"/>
</dbReference>
<accession>A0A9P8F054</accession>
<evidence type="ECO:0000259" key="2">
    <source>
        <dbReference type="Pfam" id="PF16507"/>
    </source>
</evidence>
<dbReference type="EMBL" id="JAHFXS010009826">
    <property type="protein sequence ID" value="KAG9914170.1"/>
    <property type="molecule type" value="Genomic_DNA"/>
</dbReference>
<dbReference type="Proteomes" id="UP000729357">
    <property type="component" value="Unassembled WGS sequence"/>
</dbReference>
<dbReference type="InterPro" id="IPR032430">
    <property type="entry name" value="Blm10_mid"/>
</dbReference>
<feature type="region of interest" description="Disordered" evidence="1">
    <location>
        <begin position="158"/>
        <end position="187"/>
    </location>
</feature>
<dbReference type="PANTHER" id="PTHR32170:SF3">
    <property type="entry name" value="PROTEASOME ACTIVATOR COMPLEX SUBUNIT 4"/>
    <property type="match status" value="1"/>
</dbReference>
<feature type="non-terminal residue" evidence="3">
    <location>
        <position position="187"/>
    </location>
</feature>
<name>A0A9P8F054_AURME</name>
<evidence type="ECO:0000313" key="3">
    <source>
        <dbReference type="EMBL" id="KAG9914170.1"/>
    </source>
</evidence>
<sequence>MCVVHVGSDVLDFQDELFDIASYMQDKCKGIPLVHVSNFVHHLLLNLTVTYTTDYSLYDQADLKKGLQPSDWAKLPDPKNLEVQWHVPKEAEIDFAVRIFEYQGKRSIDALVALTSDDSPVKRDGTGKDWSDEVSRNLVLLRLLISGISCFFRSDDESVTPVSGHDTEVNGSISPKEEVQQSPNDLA</sequence>
<dbReference type="GO" id="GO:0070628">
    <property type="term" value="F:proteasome binding"/>
    <property type="evidence" value="ECO:0007669"/>
    <property type="project" value="InterPro"/>
</dbReference>
<feature type="domain" description="Proteasome activator Blm10 middle HEAT repeats region" evidence="2">
    <location>
        <begin position="1"/>
        <end position="152"/>
    </location>
</feature>
<proteinExistence type="predicted"/>
<dbReference type="PANTHER" id="PTHR32170">
    <property type="entry name" value="PROTEASOME ACTIVATOR COMPLEX SUBUNIT 4"/>
    <property type="match status" value="1"/>
</dbReference>